<reference evidence="1 2" key="1">
    <citation type="submission" date="2014-04" db="EMBL/GenBank/DDBJ databases">
        <title>A new species of microsporidia sheds light on the evolution of extreme parasitism.</title>
        <authorList>
            <person name="Haag K.L."/>
            <person name="James T.Y."/>
            <person name="Larsson R."/>
            <person name="Schaer T.M."/>
            <person name="Refardt D."/>
            <person name="Pombert J.-F."/>
            <person name="Ebert D."/>
        </authorList>
    </citation>
    <scope>NUCLEOTIDE SEQUENCE [LARGE SCALE GENOMIC DNA]</scope>
    <source>
        <strain evidence="1 2">UGP3</strain>
        <tissue evidence="1">Spores</tissue>
    </source>
</reference>
<comment type="caution">
    <text evidence="1">The sequence shown here is derived from an EMBL/GenBank/DDBJ whole genome shotgun (WGS) entry which is preliminary data.</text>
</comment>
<keyword evidence="2" id="KW-1185">Reference proteome</keyword>
<name>A0A098VRR8_9MICR</name>
<sequence>MKLWTEPFNHIQVPAPSSISSIEYSFLKNLNTSSKCIQNNREDEDSFSAEAVISRLKSEISMFSKGNAALKHAEPPVLPTTTYYLDWFISRDQYSQRSQFTSGDASDILRNYTSSMIHSDAIKQVPILIDYLITLIETSRKKINVLDATLRELILPAGHPQDTSQEEKSDSIIMAHQLISLIDREEKLIDKYGLLRSKLVDIDKLNEKLLRKLWRYRVKTERSRPFHPS</sequence>
<evidence type="ECO:0000313" key="1">
    <source>
        <dbReference type="EMBL" id="KGG51509.1"/>
    </source>
</evidence>
<dbReference type="HOGENOM" id="CLU_1210101_0_0_1"/>
<dbReference type="Proteomes" id="UP000029725">
    <property type="component" value="Unassembled WGS sequence"/>
</dbReference>
<protein>
    <submittedName>
        <fullName evidence="1">Uncharacterized protein</fullName>
    </submittedName>
</protein>
<proteinExistence type="predicted"/>
<dbReference type="RefSeq" id="XP_013237945.1">
    <property type="nucleotide sequence ID" value="XM_013382491.1"/>
</dbReference>
<dbReference type="EMBL" id="JMKJ01000264">
    <property type="protein sequence ID" value="KGG51509.1"/>
    <property type="molecule type" value="Genomic_DNA"/>
</dbReference>
<dbReference type="GeneID" id="25259606"/>
<dbReference type="VEuPathDB" id="MicrosporidiaDB:DI09_338p20"/>
<accession>A0A098VRR8</accession>
<dbReference type="AlphaFoldDB" id="A0A098VRR8"/>
<organism evidence="1 2">
    <name type="scientific">Mitosporidium daphniae</name>
    <dbReference type="NCBI Taxonomy" id="1485682"/>
    <lineage>
        <taxon>Eukaryota</taxon>
        <taxon>Fungi</taxon>
        <taxon>Fungi incertae sedis</taxon>
        <taxon>Microsporidia</taxon>
        <taxon>Mitosporidium</taxon>
    </lineage>
</organism>
<evidence type="ECO:0000313" key="2">
    <source>
        <dbReference type="Proteomes" id="UP000029725"/>
    </source>
</evidence>
<gene>
    <name evidence="1" type="ORF">DI09_338p20</name>
</gene>